<reference evidence="1" key="1">
    <citation type="submission" date="2022-12" db="EMBL/GenBank/DDBJ databases">
        <title>Bacterial isolates from different developmental stages of Nematostella vectensis.</title>
        <authorList>
            <person name="Fraune S."/>
        </authorList>
    </citation>
    <scope>NUCLEOTIDE SEQUENCE</scope>
    <source>
        <strain evidence="1">G21630-S1</strain>
    </source>
</reference>
<gene>
    <name evidence="1" type="ORF">O4H49_20335</name>
</gene>
<dbReference type="InterPro" id="IPR009241">
    <property type="entry name" value="HigB-like"/>
</dbReference>
<accession>A0ABT4LPT4</accession>
<dbReference type="Pfam" id="PF05973">
    <property type="entry name" value="Gp49"/>
    <property type="match status" value="1"/>
</dbReference>
<dbReference type="RefSeq" id="WP_269425264.1">
    <property type="nucleotide sequence ID" value="NZ_JAPWGY010000020.1"/>
</dbReference>
<name>A0ABT4LPT4_9PROT</name>
<keyword evidence="2" id="KW-1185">Reference proteome</keyword>
<evidence type="ECO:0000313" key="1">
    <source>
        <dbReference type="EMBL" id="MCZ4283144.1"/>
    </source>
</evidence>
<proteinExistence type="predicted"/>
<organism evidence="1 2">
    <name type="scientific">Kiloniella laminariae</name>
    <dbReference type="NCBI Taxonomy" id="454162"/>
    <lineage>
        <taxon>Bacteria</taxon>
        <taxon>Pseudomonadati</taxon>
        <taxon>Pseudomonadota</taxon>
        <taxon>Alphaproteobacteria</taxon>
        <taxon>Rhodospirillales</taxon>
        <taxon>Kiloniellaceae</taxon>
        <taxon>Kiloniella</taxon>
    </lineage>
</organism>
<evidence type="ECO:0000313" key="2">
    <source>
        <dbReference type="Proteomes" id="UP001069802"/>
    </source>
</evidence>
<dbReference type="Proteomes" id="UP001069802">
    <property type="component" value="Unassembled WGS sequence"/>
</dbReference>
<protein>
    <submittedName>
        <fullName evidence="1">Type II toxin-antitoxin system RelE/ParE family toxin</fullName>
    </submittedName>
</protein>
<dbReference type="EMBL" id="JAPWGY010000020">
    <property type="protein sequence ID" value="MCZ4283144.1"/>
    <property type="molecule type" value="Genomic_DNA"/>
</dbReference>
<sequence length="120" mass="13895">MENKTKILKAIFFRTANGAEPVREQILDLLPDERKIVGTDIMAVEFGWPVGLPVCRPMSGGLFEVRSNINKRIFRVLFSIDSPDMILLHAFIKKTQKTPPQDLKLAKDRWKMYQEMKKGY</sequence>
<comment type="caution">
    <text evidence="1">The sequence shown here is derived from an EMBL/GenBank/DDBJ whole genome shotgun (WGS) entry which is preliminary data.</text>
</comment>